<proteinExistence type="predicted"/>
<keyword evidence="2" id="KW-0067">ATP-binding</keyword>
<dbReference type="GO" id="GO:0005524">
    <property type="term" value="F:ATP binding"/>
    <property type="evidence" value="ECO:0007669"/>
    <property type="project" value="UniProtKB-KW"/>
</dbReference>
<dbReference type="InterPro" id="IPR050528">
    <property type="entry name" value="L-type_Lectin-RKs"/>
</dbReference>
<dbReference type="Proteomes" id="UP001642360">
    <property type="component" value="Unassembled WGS sequence"/>
</dbReference>
<name>A0ABC8UWA0_9AQUA</name>
<sequence>MGTTELPRTGKATTSSDVYAFEALLLEVVCGRRPIEPKAGPEELVLVDWVGEKWREKRILDVVDIKLKGEFEEKEVVMVLKLGLMCSSNAPLTRPSMRQVVIYLEGEAVVPEVLRPASAYDGDIGDGGDQEGHDDFLHSLEKTTRPYSFMANGDVDASFASVSISPRPLLYNKGVVIVQQLW</sequence>
<keyword evidence="4" id="KW-1185">Reference proteome</keyword>
<reference evidence="3 4" key="1">
    <citation type="submission" date="2024-02" db="EMBL/GenBank/DDBJ databases">
        <authorList>
            <person name="Vignale AGUSTIN F."/>
            <person name="Sosa J E."/>
            <person name="Modenutti C."/>
        </authorList>
    </citation>
    <scope>NUCLEOTIDE SEQUENCE [LARGE SCALE GENOMIC DNA]</scope>
</reference>
<accession>A0ABC8UWA0</accession>
<dbReference type="Gene3D" id="1.10.510.10">
    <property type="entry name" value="Transferase(Phosphotransferase) domain 1"/>
    <property type="match status" value="1"/>
</dbReference>
<evidence type="ECO:0000256" key="2">
    <source>
        <dbReference type="ARBA" id="ARBA00022840"/>
    </source>
</evidence>
<dbReference type="AlphaFoldDB" id="A0ABC8UWA0"/>
<dbReference type="SUPFAM" id="SSF56112">
    <property type="entry name" value="Protein kinase-like (PK-like)"/>
    <property type="match status" value="1"/>
</dbReference>
<evidence type="ECO:0000313" key="3">
    <source>
        <dbReference type="EMBL" id="CAK9185350.1"/>
    </source>
</evidence>
<evidence type="ECO:0000313" key="4">
    <source>
        <dbReference type="Proteomes" id="UP001642360"/>
    </source>
</evidence>
<protein>
    <submittedName>
        <fullName evidence="3">Uncharacterized protein</fullName>
    </submittedName>
</protein>
<comment type="caution">
    <text evidence="3">The sequence shown here is derived from an EMBL/GenBank/DDBJ whole genome shotgun (WGS) entry which is preliminary data.</text>
</comment>
<gene>
    <name evidence="3" type="ORF">ILEXP_LOCUS55744</name>
</gene>
<organism evidence="3 4">
    <name type="scientific">Ilex paraguariensis</name>
    <name type="common">yerba mate</name>
    <dbReference type="NCBI Taxonomy" id="185542"/>
    <lineage>
        <taxon>Eukaryota</taxon>
        <taxon>Viridiplantae</taxon>
        <taxon>Streptophyta</taxon>
        <taxon>Embryophyta</taxon>
        <taxon>Tracheophyta</taxon>
        <taxon>Spermatophyta</taxon>
        <taxon>Magnoliopsida</taxon>
        <taxon>eudicotyledons</taxon>
        <taxon>Gunneridae</taxon>
        <taxon>Pentapetalae</taxon>
        <taxon>asterids</taxon>
        <taxon>campanulids</taxon>
        <taxon>Aquifoliales</taxon>
        <taxon>Aquifoliaceae</taxon>
        <taxon>Ilex</taxon>
    </lineage>
</organism>
<dbReference type="PANTHER" id="PTHR27007">
    <property type="match status" value="1"/>
</dbReference>
<dbReference type="InterPro" id="IPR011009">
    <property type="entry name" value="Kinase-like_dom_sf"/>
</dbReference>
<keyword evidence="1" id="KW-0547">Nucleotide-binding</keyword>
<dbReference type="EMBL" id="CAUOFW020009279">
    <property type="protein sequence ID" value="CAK9185350.1"/>
    <property type="molecule type" value="Genomic_DNA"/>
</dbReference>
<evidence type="ECO:0000256" key="1">
    <source>
        <dbReference type="ARBA" id="ARBA00022741"/>
    </source>
</evidence>